<dbReference type="PhylomeDB" id="A0A061AZP6"/>
<dbReference type="PANTHER" id="PTHR12341">
    <property type="entry name" value="5'-&gt;3' EXORIBONUCLEASE"/>
    <property type="match status" value="1"/>
</dbReference>
<protein>
    <submittedName>
        <fullName evidence="6">CYFA0S04e06370g1_1</fullName>
    </submittedName>
</protein>
<keyword evidence="2" id="KW-0378">Hydrolase</keyword>
<feature type="domain" description="Xrn1 helical" evidence="5">
    <location>
        <begin position="316"/>
        <end position="398"/>
    </location>
</feature>
<dbReference type="Gene3D" id="3.40.50.12390">
    <property type="match status" value="1"/>
</dbReference>
<evidence type="ECO:0000256" key="3">
    <source>
        <dbReference type="ARBA" id="ARBA00022839"/>
    </source>
</evidence>
<reference evidence="6" key="1">
    <citation type="journal article" date="2014" name="Genome Announc.">
        <title>Genome sequence of the yeast Cyberlindnera fabianii (Hansenula fabianii).</title>
        <authorList>
            <person name="Freel K.C."/>
            <person name="Sarilar V."/>
            <person name="Neuveglise C."/>
            <person name="Devillers H."/>
            <person name="Friedrich A."/>
            <person name="Schacherer J."/>
        </authorList>
    </citation>
    <scope>NUCLEOTIDE SEQUENCE</scope>
    <source>
        <strain evidence="6">YJS4271</strain>
    </source>
</reference>
<dbReference type="GO" id="GO:0004534">
    <property type="term" value="F:5'-3' RNA exonuclease activity"/>
    <property type="evidence" value="ECO:0007669"/>
    <property type="project" value="TreeGrafter"/>
</dbReference>
<evidence type="ECO:0000313" key="6">
    <source>
        <dbReference type="EMBL" id="CDR40228.1"/>
    </source>
</evidence>
<dbReference type="InterPro" id="IPR041412">
    <property type="entry name" value="Xrn1_helical"/>
</dbReference>
<evidence type="ECO:0000259" key="5">
    <source>
        <dbReference type="Pfam" id="PF17846"/>
    </source>
</evidence>
<dbReference type="EMBL" id="LK052889">
    <property type="protein sequence ID" value="CDR40228.1"/>
    <property type="molecule type" value="Genomic_DNA"/>
</dbReference>
<evidence type="ECO:0000256" key="2">
    <source>
        <dbReference type="ARBA" id="ARBA00022801"/>
    </source>
</evidence>
<dbReference type="AlphaFoldDB" id="A0A061AZP6"/>
<dbReference type="OrthoDB" id="372487at2759"/>
<dbReference type="SUPFAM" id="SSF88723">
    <property type="entry name" value="PIN domain-like"/>
    <property type="match status" value="1"/>
</dbReference>
<evidence type="ECO:0000259" key="4">
    <source>
        <dbReference type="Pfam" id="PF03159"/>
    </source>
</evidence>
<dbReference type="GO" id="GO:0000956">
    <property type="term" value="P:nuclear-transcribed mRNA catabolic process"/>
    <property type="evidence" value="ECO:0007669"/>
    <property type="project" value="TreeGrafter"/>
</dbReference>
<dbReference type="InterPro" id="IPR004859">
    <property type="entry name" value="Xrn1_N"/>
</dbReference>
<organism evidence="6">
    <name type="scientific">Cyberlindnera fabianii</name>
    <name type="common">Yeast</name>
    <name type="synonym">Hansenula fabianii</name>
    <dbReference type="NCBI Taxonomy" id="36022"/>
    <lineage>
        <taxon>Eukaryota</taxon>
        <taxon>Fungi</taxon>
        <taxon>Dikarya</taxon>
        <taxon>Ascomycota</taxon>
        <taxon>Saccharomycotina</taxon>
        <taxon>Saccharomycetes</taxon>
        <taxon>Phaffomycetales</taxon>
        <taxon>Phaffomycetaceae</taxon>
        <taxon>Cyberlindnera</taxon>
    </lineage>
</organism>
<dbReference type="GO" id="GO:0003723">
    <property type="term" value="F:RNA binding"/>
    <property type="evidence" value="ECO:0007669"/>
    <property type="project" value="TreeGrafter"/>
</dbReference>
<dbReference type="InterPro" id="IPR029060">
    <property type="entry name" value="PIN-like_dom_sf"/>
</dbReference>
<dbReference type="Pfam" id="PF03159">
    <property type="entry name" value="XRN_N"/>
    <property type="match status" value="2"/>
</dbReference>
<dbReference type="Pfam" id="PF17846">
    <property type="entry name" value="XRN_M"/>
    <property type="match status" value="1"/>
</dbReference>
<keyword evidence="3" id="KW-0269">Exonuclease</keyword>
<accession>A0A061AZP6</accession>
<keyword evidence="1" id="KW-0540">Nuclease</keyword>
<dbReference type="GO" id="GO:0005634">
    <property type="term" value="C:nucleus"/>
    <property type="evidence" value="ECO:0007669"/>
    <property type="project" value="TreeGrafter"/>
</dbReference>
<feature type="domain" description="Xrn1 N-terminal" evidence="4">
    <location>
        <begin position="102"/>
        <end position="188"/>
    </location>
</feature>
<dbReference type="VEuPathDB" id="FungiDB:BON22_2536"/>
<proteinExistence type="predicted"/>
<name>A0A061AZP6_CYBFA</name>
<feature type="domain" description="Xrn1 N-terminal" evidence="4">
    <location>
        <begin position="1"/>
        <end position="98"/>
    </location>
</feature>
<dbReference type="InterPro" id="IPR027073">
    <property type="entry name" value="5_3_exoribonuclease"/>
</dbReference>
<sequence length="447" mass="51415">MGIPRLYSILLQQWPSLVQPPSSSDTCDVLFIDMSSYFHSCLAASTTESEAISQIIYFTRRIVKLSRPRKLTYLAFDGIPPLAKLKHQFERRNQLARGSDRSHVLTPGTVFLQKLYEEVKKWSEELVTDTHEVIVSGPSEPGEGEQKIFMHLRSIIPTHKNVVVYGLDADLIVMSMVIKDCFIRIMREASQTRYSSIQNRCFEIMSIPRLKESLLLNYDNFPRELKDKVTRDIAFTFTIYGNDFTPTPHGYELGTKLFLDFMEILRGLHHVNIFLTTDDFELDHIGWKIFCTKVADREQLGYRPYYVGSAVSKTDVKAAAINYLQGLQWLTRYLHTGKVTDWYYEHNFTPTFSNIQEVSDVLPVVDFTTTPLVFKPTHQIALVLPNRASHLLPDCYRNSKSLKDILEGRSEPASFFRKDNISRVVALCVDELDWQLSTSDKRINGSC</sequence>
<evidence type="ECO:0000256" key="1">
    <source>
        <dbReference type="ARBA" id="ARBA00022722"/>
    </source>
</evidence>
<gene>
    <name evidence="6" type="ORF">CYFA0S_04e06370g</name>
</gene>